<proteinExistence type="predicted"/>
<gene>
    <name evidence="2" type="ORF">H7J73_31995</name>
</gene>
<feature type="compositionally biased region" description="Basic and acidic residues" evidence="1">
    <location>
        <begin position="221"/>
        <end position="238"/>
    </location>
</feature>
<feature type="compositionally biased region" description="Low complexity" evidence="1">
    <location>
        <begin position="208"/>
        <end position="219"/>
    </location>
</feature>
<comment type="caution">
    <text evidence="2">The sequence shown here is derived from an EMBL/GenBank/DDBJ whole genome shotgun (WGS) entry which is preliminary data.</text>
</comment>
<keyword evidence="3" id="KW-1185">Reference proteome</keyword>
<dbReference type="EMBL" id="JACKTY010000051">
    <property type="protein sequence ID" value="MCV7230640.1"/>
    <property type="molecule type" value="Genomic_DNA"/>
</dbReference>
<organism evidence="2 3">
    <name type="scientific">Mycolicibacterium komossense</name>
    <dbReference type="NCBI Taxonomy" id="1779"/>
    <lineage>
        <taxon>Bacteria</taxon>
        <taxon>Bacillati</taxon>
        <taxon>Actinomycetota</taxon>
        <taxon>Actinomycetes</taxon>
        <taxon>Mycobacteriales</taxon>
        <taxon>Mycobacteriaceae</taxon>
        <taxon>Mycolicibacterium</taxon>
    </lineage>
</organism>
<accession>A0ABT3CMC2</accession>
<dbReference type="Proteomes" id="UP001526201">
    <property type="component" value="Unassembled WGS sequence"/>
</dbReference>
<evidence type="ECO:0000256" key="1">
    <source>
        <dbReference type="SAM" id="MobiDB-lite"/>
    </source>
</evidence>
<evidence type="ECO:0000313" key="3">
    <source>
        <dbReference type="Proteomes" id="UP001526201"/>
    </source>
</evidence>
<feature type="region of interest" description="Disordered" evidence="1">
    <location>
        <begin position="163"/>
        <end position="282"/>
    </location>
</feature>
<reference evidence="2 3" key="1">
    <citation type="journal article" date="2022" name="BMC Genomics">
        <title>Comparative genome analysis of mycobacteria focusing on tRNA and non-coding RNA.</title>
        <authorList>
            <person name="Behra P.R.K."/>
            <person name="Pettersson B.M.F."/>
            <person name="Ramesh M."/>
            <person name="Das S."/>
            <person name="Dasgupta S."/>
            <person name="Kirsebom L.A."/>
        </authorList>
    </citation>
    <scope>NUCLEOTIDE SEQUENCE [LARGE SCALE GENOMIC DNA]</scope>
    <source>
        <strain evidence="2 3">DSM 44078</strain>
    </source>
</reference>
<protein>
    <recommendedName>
        <fullName evidence="4">DUF222 domain-containing protein</fullName>
    </recommendedName>
</protein>
<name>A0ABT3CMC2_9MYCO</name>
<feature type="compositionally biased region" description="Basic and acidic residues" evidence="1">
    <location>
        <begin position="178"/>
        <end position="201"/>
    </location>
</feature>
<evidence type="ECO:0008006" key="4">
    <source>
        <dbReference type="Google" id="ProtNLM"/>
    </source>
</evidence>
<dbReference type="RefSeq" id="WP_264071923.1">
    <property type="nucleotide sequence ID" value="NZ_JACKTY010000051.1"/>
</dbReference>
<evidence type="ECO:0000313" key="2">
    <source>
        <dbReference type="EMBL" id="MCV7230640.1"/>
    </source>
</evidence>
<sequence length="282" mass="30718">MSNDDNVIDAEVIEIVDNLPAVAQTYQHSEPISKWSEQWWSLASPEVQANRCRAHKKTGERCRNAAISGATVCRFHGGAAKHVRAAARARLDNAADLMAKQLLNVALSADSESVKLAAIRDALDRTIGKAPTVVEVGPAKPFEEVFDIIGGSAGDYLDESSSAFFSSAQSAPPNPTTDQREEWDQARAREYSDKGDLRDSPNIDGRYGDSAYSSAGSASSEDDRASSARRRDPDRDSVHGAGGRHITGEAAMRAANMVNQMNQDQPPPMRQLESPHKRYPRR</sequence>